<dbReference type="Gene3D" id="1.20.910.10">
    <property type="entry name" value="Heme oxygenase-like"/>
    <property type="match status" value="1"/>
</dbReference>
<organism evidence="6 7">
    <name type="scientific">Kitasatospora aureofaciens</name>
    <name type="common">Streptomyces aureofaciens</name>
    <dbReference type="NCBI Taxonomy" id="1894"/>
    <lineage>
        <taxon>Bacteria</taxon>
        <taxon>Bacillati</taxon>
        <taxon>Actinomycetota</taxon>
        <taxon>Actinomycetes</taxon>
        <taxon>Kitasatosporales</taxon>
        <taxon>Streptomycetaceae</taxon>
        <taxon>Kitasatospora</taxon>
    </lineage>
</organism>
<dbReference type="OrthoDB" id="9800756at2"/>
<comment type="pathway">
    <text evidence="4">Cofactor biosynthesis; pyrroloquinoline quinone biosynthesis.</text>
</comment>
<comment type="function">
    <text evidence="4">Ring cyclization and eight-electron oxidation of 3a-(2-amino-2-carboxyethyl)-4,5-dioxo-4,5,6,7,8,9-hexahydroquinoline-7,9-dicarboxylic-acid to PQQ.</text>
</comment>
<evidence type="ECO:0000313" key="7">
    <source>
        <dbReference type="Proteomes" id="UP000037395"/>
    </source>
</evidence>
<protein>
    <recommendedName>
        <fullName evidence="4">Pyrroloquinoline-quinone synthase</fullName>
        <ecNumber evidence="4">1.3.3.11</ecNumber>
    </recommendedName>
    <alternativeName>
        <fullName evidence="4">Coenzyme PQQ synthesis protein C</fullName>
    </alternativeName>
    <alternativeName>
        <fullName evidence="4">Pyrroloquinoline quinone biosynthesis protein C</fullName>
    </alternativeName>
</protein>
<gene>
    <name evidence="4" type="primary">pqqC</name>
    <name evidence="6" type="ORF">HS99_0003365</name>
</gene>
<dbReference type="Pfam" id="PF03070">
    <property type="entry name" value="TENA_THI-4"/>
    <property type="match status" value="1"/>
</dbReference>
<comment type="pathway">
    <text evidence="1">Cofactor biosynthesis; thiamine diphosphate biosynthesis.</text>
</comment>
<keyword evidence="3 4" id="KW-0560">Oxidoreductase</keyword>
<dbReference type="PANTHER" id="PTHR40279">
    <property type="entry name" value="PQQC-LIKE PROTEIN"/>
    <property type="match status" value="1"/>
</dbReference>
<dbReference type="InterPro" id="IPR004305">
    <property type="entry name" value="Thiaminase-2/PQQC"/>
</dbReference>
<comment type="similarity">
    <text evidence="4">Belongs to the PqqC family.</text>
</comment>
<evidence type="ECO:0000256" key="2">
    <source>
        <dbReference type="ARBA" id="ARBA00022905"/>
    </source>
</evidence>
<keyword evidence="7" id="KW-1185">Reference proteome</keyword>
<evidence type="ECO:0000259" key="5">
    <source>
        <dbReference type="Pfam" id="PF03070"/>
    </source>
</evidence>
<dbReference type="AlphaFoldDB" id="A0A1E7NGX5"/>
<sequence length="240" mass="26741">MTSPARTPAQFTADLHAYAEKYWHHHPFHLRLHEGELTADQLRLWIANRWYYQARLPQKDAAVIANCPVAEVRRRWTERIVYQDGAADGQGGHEEWLRLAEAAGLERTAVLDGSLLLPGVRFATDAYVDFARTRPWTESVAASLTELFSPDLMRRRLDAIKTHYTWIAPSGHGYFTDRPPVAAADAEHALGLVIAHCATRAEQDAALAALSFKCDVLWSMLDAIEHASEGTTESGPENAA</sequence>
<comment type="catalytic activity">
    <reaction evidence="4">
        <text>6-(2-amino-2-carboxyethyl)-7,8-dioxo-1,2,3,4,7,8-hexahydroquinoline-2,4-dicarboxylate + 3 O2 = pyrroloquinoline quinone + 2 H2O2 + 2 H2O + H(+)</text>
        <dbReference type="Rhea" id="RHEA:10692"/>
        <dbReference type="ChEBI" id="CHEBI:15377"/>
        <dbReference type="ChEBI" id="CHEBI:15378"/>
        <dbReference type="ChEBI" id="CHEBI:15379"/>
        <dbReference type="ChEBI" id="CHEBI:16240"/>
        <dbReference type="ChEBI" id="CHEBI:58442"/>
        <dbReference type="ChEBI" id="CHEBI:58778"/>
        <dbReference type="EC" id="1.3.3.11"/>
    </reaction>
</comment>
<evidence type="ECO:0000256" key="3">
    <source>
        <dbReference type="ARBA" id="ARBA00023002"/>
    </source>
</evidence>
<dbReference type="NCBIfam" id="TIGR02111">
    <property type="entry name" value="PQQ_syn_pqqC"/>
    <property type="match status" value="1"/>
</dbReference>
<comment type="caution">
    <text evidence="6">The sequence shown here is derived from an EMBL/GenBank/DDBJ whole genome shotgun (WGS) entry which is preliminary data.</text>
</comment>
<evidence type="ECO:0000313" key="6">
    <source>
        <dbReference type="EMBL" id="OEV39713.1"/>
    </source>
</evidence>
<accession>A0A1E7NGX5</accession>
<dbReference type="Proteomes" id="UP000037395">
    <property type="component" value="Unassembled WGS sequence"/>
</dbReference>
<name>A0A1E7NGX5_KITAU</name>
<dbReference type="InterPro" id="IPR039068">
    <property type="entry name" value="PqqC-like"/>
</dbReference>
<dbReference type="RefSeq" id="WP_030550448.1">
    <property type="nucleotide sequence ID" value="NZ_JBIWMM010000003.1"/>
</dbReference>
<dbReference type="UniPathway" id="UPA00539"/>
<dbReference type="GO" id="GO:0033732">
    <property type="term" value="F:pyrroloquinoline-quinone synthase activity"/>
    <property type="evidence" value="ECO:0007669"/>
    <property type="project" value="UniProtKB-EC"/>
</dbReference>
<evidence type="ECO:0000256" key="1">
    <source>
        <dbReference type="ARBA" id="ARBA00004948"/>
    </source>
</evidence>
<proteinExistence type="inferred from homology"/>
<dbReference type="EC" id="1.3.3.11" evidence="4"/>
<dbReference type="InterPro" id="IPR016084">
    <property type="entry name" value="Haem_Oase-like_multi-hlx"/>
</dbReference>
<dbReference type="EMBL" id="JPRF03000001">
    <property type="protein sequence ID" value="OEV39713.1"/>
    <property type="molecule type" value="Genomic_DNA"/>
</dbReference>
<dbReference type="HAMAP" id="MF_00654">
    <property type="entry name" value="PQQ_syn_PqqC"/>
    <property type="match status" value="1"/>
</dbReference>
<dbReference type="GO" id="GO:0018189">
    <property type="term" value="P:pyrroloquinoline quinone biosynthetic process"/>
    <property type="evidence" value="ECO:0007669"/>
    <property type="project" value="UniProtKB-UniRule"/>
</dbReference>
<dbReference type="PANTHER" id="PTHR40279:SF3">
    <property type="entry name" value="4-AMINOBENZOATE SYNTHASE"/>
    <property type="match status" value="1"/>
</dbReference>
<dbReference type="InterPro" id="IPR011845">
    <property type="entry name" value="PqqC"/>
</dbReference>
<reference evidence="6" key="1">
    <citation type="submission" date="2016-08" db="EMBL/GenBank/DDBJ databases">
        <title>Sequencing, Assembly and Comparative Genomics of S. aureofaciens ATCC 10762.</title>
        <authorList>
            <person name="Gradnigo J.S."/>
            <person name="Johnson N."/>
            <person name="Somerville G.A."/>
        </authorList>
    </citation>
    <scope>NUCLEOTIDE SEQUENCE [LARGE SCALE GENOMIC DNA]</scope>
    <source>
        <strain evidence="6">ATCC 10762</strain>
    </source>
</reference>
<dbReference type="SUPFAM" id="SSF48613">
    <property type="entry name" value="Heme oxygenase-like"/>
    <property type="match status" value="1"/>
</dbReference>
<keyword evidence="2 4" id="KW-0884">PQQ biosynthesis</keyword>
<feature type="domain" description="Thiaminase-2/PQQC" evidence="5">
    <location>
        <begin position="16"/>
        <end position="222"/>
    </location>
</feature>
<evidence type="ECO:0000256" key="4">
    <source>
        <dbReference type="HAMAP-Rule" id="MF_00654"/>
    </source>
</evidence>